<evidence type="ECO:0000256" key="2">
    <source>
        <dbReference type="ARBA" id="ARBA00022475"/>
    </source>
</evidence>
<sequence>MACLSPLSASASEAAGFTALVAPSAARAPFTLEAARSPDGALLLRWKVEPGNYLYRDSLEATLDGAAVPLERPAGEAKDDPNFGVVRIFPRDVEASAGGIGRAGRLRVTYQGCSEKGICFPPQARLVNLASLSIEAAPPGLTSSKADASSGESPAAVASEAVAARAVDEGDGIAALFRGGLGGTMLAFLGFGLLLALTPCVFPMIPILAGMLTRSGEALSWRRSLVLTGAYVLAMAGAYGLVGAVAGWSGANLQAALQTPLALGVTAAIFTALALSMFGLFDLALPAGLAARLAGRGGNGSLGGAALLGFGSALIVGPCVTPPLAGAMLYAASTGDAATGAATLFMLGLGMGLPLMLVGLFGPSVLPRSGVWLERAKQLFGVVFLGVAILLAGRLLPPPATLALLGLLLVGSAAFFGGFDRLTASSGPAARLARSGGMVAALYGATLIIGAAGGAQDPLRPLAFAAARTAGQPTADTAVTIASSAGFDRAIAEAAAGAAGSRPILVDFTAAWCTVCRSNAAVMAAPELRARLAPLTQVTADVTDYDDATRTLMERFRVVGPPVLFLVDAQGREIPGTRIVGPVTVEEITRRLDAAGA</sequence>
<organism evidence="9 10">
    <name type="scientific">Ancylobacter polymorphus</name>
    <dbReference type="NCBI Taxonomy" id="223390"/>
    <lineage>
        <taxon>Bacteria</taxon>
        <taxon>Pseudomonadati</taxon>
        <taxon>Pseudomonadota</taxon>
        <taxon>Alphaproteobacteria</taxon>
        <taxon>Hyphomicrobiales</taxon>
        <taxon>Xanthobacteraceae</taxon>
        <taxon>Ancylobacter</taxon>
    </lineage>
</organism>
<evidence type="ECO:0000313" key="10">
    <source>
        <dbReference type="Proteomes" id="UP001224682"/>
    </source>
</evidence>
<dbReference type="PROSITE" id="PS51352">
    <property type="entry name" value="THIOREDOXIN_2"/>
    <property type="match status" value="1"/>
</dbReference>
<comment type="caution">
    <text evidence="9">The sequence shown here is derived from an EMBL/GenBank/DDBJ whole genome shotgun (WGS) entry which is preliminary data.</text>
</comment>
<feature type="domain" description="Thioredoxin" evidence="8">
    <location>
        <begin position="459"/>
        <end position="597"/>
    </location>
</feature>
<dbReference type="GO" id="GO:0047134">
    <property type="term" value="F:protein-disulfide reductase [NAD(P)H] activity"/>
    <property type="evidence" value="ECO:0007669"/>
    <property type="project" value="UniProtKB-EC"/>
</dbReference>
<dbReference type="SUPFAM" id="SSF52833">
    <property type="entry name" value="Thioredoxin-like"/>
    <property type="match status" value="1"/>
</dbReference>
<proteinExistence type="predicted"/>
<name>A0ABU0BBY5_9HYPH</name>
<dbReference type="InterPro" id="IPR013766">
    <property type="entry name" value="Thioredoxin_domain"/>
</dbReference>
<keyword evidence="9" id="KW-0560">Oxidoreductase</keyword>
<feature type="transmembrane region" description="Helical" evidence="7">
    <location>
        <begin position="432"/>
        <end position="452"/>
    </location>
</feature>
<keyword evidence="6 7" id="KW-0472">Membrane</keyword>
<reference evidence="9 10" key="1">
    <citation type="submission" date="2023-07" db="EMBL/GenBank/DDBJ databases">
        <title>Genomic Encyclopedia of Type Strains, Phase IV (KMG-IV): sequencing the most valuable type-strain genomes for metagenomic binning, comparative biology and taxonomic classification.</title>
        <authorList>
            <person name="Goeker M."/>
        </authorList>
    </citation>
    <scope>NUCLEOTIDE SEQUENCE [LARGE SCALE GENOMIC DNA]</scope>
    <source>
        <strain evidence="9 10">DSM 2457</strain>
    </source>
</reference>
<dbReference type="Pfam" id="PF11412">
    <property type="entry name" value="DsbD_N"/>
    <property type="match status" value="1"/>
</dbReference>
<dbReference type="InterPro" id="IPR036249">
    <property type="entry name" value="Thioredoxin-like_sf"/>
</dbReference>
<evidence type="ECO:0000256" key="7">
    <source>
        <dbReference type="SAM" id="Phobius"/>
    </source>
</evidence>
<dbReference type="Pfam" id="PF02683">
    <property type="entry name" value="DsbD_TM"/>
    <property type="match status" value="1"/>
</dbReference>
<dbReference type="PANTHER" id="PTHR32234:SF0">
    <property type="entry name" value="THIOL:DISULFIDE INTERCHANGE PROTEIN DSBD"/>
    <property type="match status" value="1"/>
</dbReference>
<keyword evidence="5 7" id="KW-1133">Transmembrane helix</keyword>
<accession>A0ABU0BBY5</accession>
<dbReference type="EC" id="1.8.1.8" evidence="9"/>
<comment type="subcellular location">
    <subcellularLocation>
        <location evidence="1">Cell membrane</location>
        <topology evidence="1">Multi-pass membrane protein</topology>
    </subcellularLocation>
</comment>
<dbReference type="PANTHER" id="PTHR32234">
    <property type="entry name" value="THIOL:DISULFIDE INTERCHANGE PROTEIN DSBD"/>
    <property type="match status" value="1"/>
</dbReference>
<feature type="transmembrane region" description="Helical" evidence="7">
    <location>
        <begin position="185"/>
        <end position="213"/>
    </location>
</feature>
<feature type="transmembrane region" description="Helical" evidence="7">
    <location>
        <begin position="378"/>
        <end position="396"/>
    </location>
</feature>
<dbReference type="InterPro" id="IPR003834">
    <property type="entry name" value="Cyt_c_assmbl_TM_dom"/>
</dbReference>
<evidence type="ECO:0000259" key="8">
    <source>
        <dbReference type="PROSITE" id="PS51352"/>
    </source>
</evidence>
<evidence type="ECO:0000256" key="3">
    <source>
        <dbReference type="ARBA" id="ARBA00022692"/>
    </source>
</evidence>
<dbReference type="InterPro" id="IPR028250">
    <property type="entry name" value="DsbDN"/>
</dbReference>
<keyword evidence="10" id="KW-1185">Reference proteome</keyword>
<gene>
    <name evidence="9" type="ORF">J2S75_001570</name>
</gene>
<evidence type="ECO:0000256" key="6">
    <source>
        <dbReference type="ARBA" id="ARBA00023136"/>
    </source>
</evidence>
<evidence type="ECO:0000256" key="1">
    <source>
        <dbReference type="ARBA" id="ARBA00004651"/>
    </source>
</evidence>
<feature type="transmembrane region" description="Helical" evidence="7">
    <location>
        <begin position="402"/>
        <end position="420"/>
    </location>
</feature>
<dbReference type="EMBL" id="JAUSUI010000003">
    <property type="protein sequence ID" value="MDQ0302542.1"/>
    <property type="molecule type" value="Genomic_DNA"/>
</dbReference>
<dbReference type="SUPFAM" id="SSF74863">
    <property type="entry name" value="Thiol:disulfide interchange protein DsbD, N-terminal domain (DsbD-alpha)"/>
    <property type="match status" value="1"/>
</dbReference>
<evidence type="ECO:0000256" key="4">
    <source>
        <dbReference type="ARBA" id="ARBA00022748"/>
    </source>
</evidence>
<feature type="transmembrane region" description="Helical" evidence="7">
    <location>
        <begin position="225"/>
        <end position="249"/>
    </location>
</feature>
<dbReference type="Proteomes" id="UP001224682">
    <property type="component" value="Unassembled WGS sequence"/>
</dbReference>
<feature type="transmembrane region" description="Helical" evidence="7">
    <location>
        <begin position="261"/>
        <end position="285"/>
    </location>
</feature>
<keyword evidence="4" id="KW-0201">Cytochrome c-type biogenesis</keyword>
<dbReference type="Gene3D" id="2.60.40.1250">
    <property type="entry name" value="Thiol:disulfide interchange protein DsbD, N-terminal domain"/>
    <property type="match status" value="1"/>
</dbReference>
<keyword evidence="2" id="KW-1003">Cell membrane</keyword>
<feature type="transmembrane region" description="Helical" evidence="7">
    <location>
        <begin position="344"/>
        <end position="366"/>
    </location>
</feature>
<keyword evidence="3 7" id="KW-0812">Transmembrane</keyword>
<dbReference type="Pfam" id="PF00085">
    <property type="entry name" value="Thioredoxin"/>
    <property type="match status" value="1"/>
</dbReference>
<dbReference type="NCBIfam" id="NF001419">
    <property type="entry name" value="PRK00293.1"/>
    <property type="match status" value="1"/>
</dbReference>
<protein>
    <submittedName>
        <fullName evidence="9">Thiol:disulfide interchange protein DsbD</fullName>
        <ecNumber evidence="9">1.8.1.8</ecNumber>
    </submittedName>
</protein>
<evidence type="ECO:0000256" key="5">
    <source>
        <dbReference type="ARBA" id="ARBA00022989"/>
    </source>
</evidence>
<feature type="transmembrane region" description="Helical" evidence="7">
    <location>
        <begin position="306"/>
        <end position="332"/>
    </location>
</feature>
<evidence type="ECO:0000313" key="9">
    <source>
        <dbReference type="EMBL" id="MDQ0302542.1"/>
    </source>
</evidence>
<dbReference type="Gene3D" id="3.40.30.10">
    <property type="entry name" value="Glutaredoxin"/>
    <property type="match status" value="1"/>
</dbReference>
<dbReference type="InterPro" id="IPR036929">
    <property type="entry name" value="DsbDN_sf"/>
</dbReference>